<dbReference type="EMBL" id="JAEKFT010000083">
    <property type="protein sequence ID" value="MBT0964239.1"/>
    <property type="molecule type" value="Genomic_DNA"/>
</dbReference>
<comment type="caution">
    <text evidence="2">The sequence shown here is derived from an EMBL/GenBank/DDBJ whole genome shotgun (WGS) entry which is preliminary data.</text>
</comment>
<dbReference type="GO" id="GO:0004540">
    <property type="term" value="F:RNA nuclease activity"/>
    <property type="evidence" value="ECO:0007669"/>
    <property type="project" value="InterPro"/>
</dbReference>
<dbReference type="Pfam" id="PF01936">
    <property type="entry name" value="NYN"/>
    <property type="match status" value="1"/>
</dbReference>
<proteinExistence type="predicted"/>
<evidence type="ECO:0000259" key="1">
    <source>
        <dbReference type="Pfam" id="PF01936"/>
    </source>
</evidence>
<evidence type="ECO:0000313" key="3">
    <source>
        <dbReference type="Proteomes" id="UP000694660"/>
    </source>
</evidence>
<name>A0A944HAF2_DENI1</name>
<gene>
    <name evidence="2" type="ORF">I8J34_23960</name>
</gene>
<sequence length="184" mass="20883">MDYIYIDNSNLYIEGRRVSAVAQDLADNIIQAMNDGILDHGYTISFGKLHEFVCGADKRQIKRAALFGSRPPPNDGIWQYAKRAGFELHLEDRNYSNKEKKIDTGIATLLTKDAYKSDAYKNGKPEEDTFVLVAGDSDYVPTIKELQADGFKVEVVFWNHASRELREVASKFIGLDPYLENLRI</sequence>
<dbReference type="Proteomes" id="UP000694660">
    <property type="component" value="Unassembled WGS sequence"/>
</dbReference>
<organism evidence="2 3">
    <name type="scientific">Denitromonas iodatirespirans</name>
    <dbReference type="NCBI Taxonomy" id="2795389"/>
    <lineage>
        <taxon>Bacteria</taxon>
        <taxon>Pseudomonadati</taxon>
        <taxon>Pseudomonadota</taxon>
        <taxon>Betaproteobacteria</taxon>
        <taxon>Rhodocyclales</taxon>
        <taxon>Zoogloeaceae</taxon>
        <taxon>Denitromonas</taxon>
    </lineage>
</organism>
<reference evidence="3" key="1">
    <citation type="journal article" date="2022" name="ISME J.">
        <title>Genetic and phylogenetic analysis of dissimilatory iodate-reducing bacteria identifies potential niches across the world's oceans.</title>
        <authorList>
            <person name="Reyes-Umana V."/>
            <person name="Henning Z."/>
            <person name="Lee K."/>
            <person name="Barnum T.P."/>
            <person name="Coates J.D."/>
        </authorList>
    </citation>
    <scope>NUCLEOTIDE SEQUENCE [LARGE SCALE GENOMIC DNA]</scope>
    <source>
        <strain evidence="3">IR12</strain>
    </source>
</reference>
<dbReference type="RefSeq" id="WP_214364149.1">
    <property type="nucleotide sequence ID" value="NZ_JAEKFT010000083.1"/>
</dbReference>
<keyword evidence="3" id="KW-1185">Reference proteome</keyword>
<dbReference type="InterPro" id="IPR021139">
    <property type="entry name" value="NYN"/>
</dbReference>
<dbReference type="AlphaFoldDB" id="A0A944HAF2"/>
<accession>A0A944HAF2</accession>
<feature type="domain" description="NYN" evidence="1">
    <location>
        <begin position="4"/>
        <end position="175"/>
    </location>
</feature>
<protein>
    <submittedName>
        <fullName evidence="2">NYN domain-containing protein</fullName>
    </submittedName>
</protein>
<dbReference type="Gene3D" id="3.40.50.1010">
    <property type="entry name" value="5'-nuclease"/>
    <property type="match status" value="1"/>
</dbReference>
<evidence type="ECO:0000313" key="2">
    <source>
        <dbReference type="EMBL" id="MBT0964239.1"/>
    </source>
</evidence>